<reference evidence="1" key="1">
    <citation type="submission" date="2018-06" db="EMBL/GenBank/DDBJ databases">
        <authorList>
            <person name="Zhirakovskaya E."/>
        </authorList>
    </citation>
    <scope>NUCLEOTIDE SEQUENCE</scope>
</reference>
<dbReference type="InterPro" id="IPR022148">
    <property type="entry name" value="CopG_antitoxin"/>
</dbReference>
<name>A0A3B0UU91_9ZZZZ</name>
<organism evidence="1">
    <name type="scientific">hydrothermal vent metagenome</name>
    <dbReference type="NCBI Taxonomy" id="652676"/>
    <lineage>
        <taxon>unclassified sequences</taxon>
        <taxon>metagenomes</taxon>
        <taxon>ecological metagenomes</taxon>
    </lineage>
</organism>
<dbReference type="Pfam" id="PF12441">
    <property type="entry name" value="CopG_antitoxin"/>
    <property type="match status" value="1"/>
</dbReference>
<evidence type="ECO:0000313" key="1">
    <source>
        <dbReference type="EMBL" id="VAW34608.1"/>
    </source>
</evidence>
<dbReference type="EMBL" id="UOEU01000540">
    <property type="protein sequence ID" value="VAW34608.1"/>
    <property type="molecule type" value="Genomic_DNA"/>
</dbReference>
<proteinExistence type="predicted"/>
<protein>
    <recommendedName>
        <fullName evidence="2">CopG antitoxin of type II toxin-antitoxin system</fullName>
    </recommendedName>
</protein>
<dbReference type="AlphaFoldDB" id="A0A3B0UU91"/>
<gene>
    <name evidence="1" type="ORF">MNBD_CHLOROFLEXI01-2264</name>
</gene>
<accession>A0A3B0UU91</accession>
<sequence>MSENKEIPKMKSYKAIGEFWDTHSLADYWEQTDSVDFETDPEARRRYLVAVDPGLLLQLQQVARQRGIATESLVNLFLAQHLQEATT</sequence>
<evidence type="ECO:0008006" key="2">
    <source>
        <dbReference type="Google" id="ProtNLM"/>
    </source>
</evidence>